<sequence>MLTTILSSFWRNLRRHRLDAILTVAGLSLGIATFLTLGLVARYEYRFNAWIPGAQSVYRIDEIYDLPGLPRLEVAGSTFAIEPYLRQEVPQIGASVRIDPHSVSFRHGETTGTETLDYVDPTFFDVLRLPLIRGKAEQALQEPDGIVLSDTLARKYFGRTDIIGARLTIQNDRHKQDYVVSGVLAPQPANTTQPIDAMTRLPGAALSDPAFSQWGAGSGSIYIRIDNPDDAATVRNALDEVEHRHVTMGRNDADRTDALRALHFTIVPLLETHFYDAHILGDDTATDRRVIDSLFIVGVLALVAAAINYVNLATARALLRAREVAMRKVLGAPKGMLVAQFLGEATMLALGAGIAGLALTELAAPVVNALGGWQVSIDYAFLLPVLLAVVLAIGLGAGAYPAFVLASFRPAIVLASMKIPSGGRMGARVRAALVGVQFAFAVGLAICTLVVDMQARHLRTADRGFGRDGLVEITTPLDPSPDGRQRILRDALRSVPGVTAVTMANSAPGHVRIIDEPAWRPGTIGQRSNAGFIAVGPDFFRTLDIVPLAGRVFDDAHGDDDTKAAELSGHGTIIIDTVAMRIFGWSSPREAVGQTLVYRADSNQRAITATIAGVVAPVRFQSMRDAQGPQIFRYYREPMPYGRSIVRFAHSDPKIIMARLAEKWRTIFPEIAFSAQTVDDALAQYYRPDQQRGQLFTLGAAVALAVACLGLYGLAAFNTERRMHEVGIRKTLGATSGQVMRLMLAHFLRPVMLANLVAWPVAWACMQSWLAGFESRVTLSPLYFLGVTACALVLCGVTVFSRTIALARAEPARALRTG</sequence>
<evidence type="ECO:0000256" key="3">
    <source>
        <dbReference type="ARBA" id="ARBA00022692"/>
    </source>
</evidence>
<feature type="domain" description="MacB-like periplasmic core" evidence="8">
    <location>
        <begin position="21"/>
        <end position="240"/>
    </location>
</feature>
<feature type="transmembrane region" description="Helical" evidence="6">
    <location>
        <begin position="336"/>
        <end position="359"/>
    </location>
</feature>
<keyword evidence="10" id="KW-1185">Reference proteome</keyword>
<accession>A0A7W4PPC8</accession>
<reference evidence="9 10" key="1">
    <citation type="submission" date="2020-04" db="EMBL/GenBank/DDBJ databases">
        <title>Description of novel Gluconacetobacter.</title>
        <authorList>
            <person name="Sombolestani A."/>
        </authorList>
    </citation>
    <scope>NUCLEOTIDE SEQUENCE [LARGE SCALE GENOMIC DNA]</scope>
    <source>
        <strain evidence="9 10">LMG 27800</strain>
    </source>
</reference>
<evidence type="ECO:0000256" key="4">
    <source>
        <dbReference type="ARBA" id="ARBA00022989"/>
    </source>
</evidence>
<dbReference type="GO" id="GO:0005886">
    <property type="term" value="C:plasma membrane"/>
    <property type="evidence" value="ECO:0007669"/>
    <property type="project" value="UniProtKB-SubCell"/>
</dbReference>
<dbReference type="PANTHER" id="PTHR30572">
    <property type="entry name" value="MEMBRANE COMPONENT OF TRANSPORTER-RELATED"/>
    <property type="match status" value="1"/>
</dbReference>
<dbReference type="InterPro" id="IPR003838">
    <property type="entry name" value="ABC3_permease_C"/>
</dbReference>
<dbReference type="EMBL" id="JABEQK010000001">
    <property type="protein sequence ID" value="MBB2203499.1"/>
    <property type="molecule type" value="Genomic_DNA"/>
</dbReference>
<dbReference type="GO" id="GO:0022857">
    <property type="term" value="F:transmembrane transporter activity"/>
    <property type="evidence" value="ECO:0007669"/>
    <property type="project" value="TreeGrafter"/>
</dbReference>
<feature type="domain" description="ABC3 transporter permease C-terminal" evidence="7">
    <location>
        <begin position="296"/>
        <end position="405"/>
    </location>
</feature>
<dbReference type="Pfam" id="PF12704">
    <property type="entry name" value="MacB_PCD"/>
    <property type="match status" value="2"/>
</dbReference>
<evidence type="ECO:0000313" key="9">
    <source>
        <dbReference type="EMBL" id="MBB2203499.1"/>
    </source>
</evidence>
<feature type="transmembrane region" description="Helical" evidence="6">
    <location>
        <begin position="782"/>
        <end position="800"/>
    </location>
</feature>
<evidence type="ECO:0000256" key="5">
    <source>
        <dbReference type="ARBA" id="ARBA00023136"/>
    </source>
</evidence>
<keyword evidence="2" id="KW-1003">Cell membrane</keyword>
<evidence type="ECO:0000259" key="8">
    <source>
        <dbReference type="Pfam" id="PF12704"/>
    </source>
</evidence>
<feature type="domain" description="ABC3 transporter permease C-terminal" evidence="7">
    <location>
        <begin position="700"/>
        <end position="811"/>
    </location>
</feature>
<dbReference type="Proteomes" id="UP000540556">
    <property type="component" value="Unassembled WGS sequence"/>
</dbReference>
<keyword evidence="4 6" id="KW-1133">Transmembrane helix</keyword>
<dbReference type="PANTHER" id="PTHR30572:SF18">
    <property type="entry name" value="ABC-TYPE MACROLIDE FAMILY EXPORT SYSTEM PERMEASE COMPONENT 2"/>
    <property type="match status" value="1"/>
</dbReference>
<organism evidence="9 10">
    <name type="scientific">Gluconacetobacter takamatsuzukensis</name>
    <dbReference type="NCBI Taxonomy" id="1286190"/>
    <lineage>
        <taxon>Bacteria</taxon>
        <taxon>Pseudomonadati</taxon>
        <taxon>Pseudomonadota</taxon>
        <taxon>Alphaproteobacteria</taxon>
        <taxon>Acetobacterales</taxon>
        <taxon>Acetobacteraceae</taxon>
        <taxon>Gluconacetobacter</taxon>
    </lineage>
</organism>
<comment type="subcellular location">
    <subcellularLocation>
        <location evidence="1">Cell membrane</location>
        <topology evidence="1">Multi-pass membrane protein</topology>
    </subcellularLocation>
</comment>
<gene>
    <name evidence="9" type="ORF">HLH27_00490</name>
</gene>
<evidence type="ECO:0000256" key="2">
    <source>
        <dbReference type="ARBA" id="ARBA00022475"/>
    </source>
</evidence>
<comment type="caution">
    <text evidence="9">The sequence shown here is derived from an EMBL/GenBank/DDBJ whole genome shotgun (WGS) entry which is preliminary data.</text>
</comment>
<dbReference type="RefSeq" id="WP_182947159.1">
    <property type="nucleotide sequence ID" value="NZ_JABEQK010000001.1"/>
</dbReference>
<evidence type="ECO:0000256" key="6">
    <source>
        <dbReference type="SAM" id="Phobius"/>
    </source>
</evidence>
<dbReference type="Pfam" id="PF02687">
    <property type="entry name" value="FtsX"/>
    <property type="match status" value="2"/>
</dbReference>
<feature type="transmembrane region" description="Helical" evidence="6">
    <location>
        <begin position="695"/>
        <end position="718"/>
    </location>
</feature>
<feature type="domain" description="MacB-like periplasmic core" evidence="8">
    <location>
        <begin position="433"/>
        <end position="622"/>
    </location>
</feature>
<keyword evidence="5 6" id="KW-0472">Membrane</keyword>
<name>A0A7W4PPC8_9PROT</name>
<feature type="transmembrane region" description="Helical" evidence="6">
    <location>
        <begin position="739"/>
        <end position="762"/>
    </location>
</feature>
<evidence type="ECO:0000313" key="10">
    <source>
        <dbReference type="Proteomes" id="UP000540556"/>
    </source>
</evidence>
<evidence type="ECO:0000259" key="7">
    <source>
        <dbReference type="Pfam" id="PF02687"/>
    </source>
</evidence>
<feature type="transmembrane region" description="Helical" evidence="6">
    <location>
        <begin position="379"/>
        <end position="408"/>
    </location>
</feature>
<proteinExistence type="predicted"/>
<keyword evidence="3 6" id="KW-0812">Transmembrane</keyword>
<dbReference type="InterPro" id="IPR025857">
    <property type="entry name" value="MacB_PCD"/>
</dbReference>
<dbReference type="InterPro" id="IPR050250">
    <property type="entry name" value="Macrolide_Exporter_MacB"/>
</dbReference>
<protein>
    <submittedName>
        <fullName evidence="9">ABC transporter permease</fullName>
    </submittedName>
</protein>
<dbReference type="AlphaFoldDB" id="A0A7W4PPC8"/>
<evidence type="ECO:0000256" key="1">
    <source>
        <dbReference type="ARBA" id="ARBA00004651"/>
    </source>
</evidence>
<feature type="transmembrane region" description="Helical" evidence="6">
    <location>
        <begin position="429"/>
        <end position="451"/>
    </location>
</feature>
<feature type="transmembrane region" description="Helical" evidence="6">
    <location>
        <begin position="20"/>
        <end position="41"/>
    </location>
</feature>
<feature type="transmembrane region" description="Helical" evidence="6">
    <location>
        <begin position="294"/>
        <end position="315"/>
    </location>
</feature>